<dbReference type="EMBL" id="CAUYUJ010012991">
    <property type="protein sequence ID" value="CAK0835071.1"/>
    <property type="molecule type" value="Genomic_DNA"/>
</dbReference>
<feature type="compositionally biased region" description="Low complexity" evidence="1">
    <location>
        <begin position="235"/>
        <end position="249"/>
    </location>
</feature>
<gene>
    <name evidence="2" type="ORF">PCOR1329_LOCUS32230</name>
</gene>
<dbReference type="Proteomes" id="UP001189429">
    <property type="component" value="Unassembled WGS sequence"/>
</dbReference>
<name>A0ABN9SSU3_9DINO</name>
<keyword evidence="3" id="KW-1185">Reference proteome</keyword>
<protein>
    <submittedName>
        <fullName evidence="2">Uncharacterized protein</fullName>
    </submittedName>
</protein>
<accession>A0ABN9SSU3</accession>
<sequence length="1022" mass="110234">MREDPQVTIAGREGRPVPVKRSIAELYMRVFSHMPVDEAIERKSSKAAENAYFKARAQAAEASRAKRDQRTALDTVGLMGGGGNVSVGHGSVAKVKRKVAILNKADFKYFHGGNEPLQRAVRHHPSMSIPVRGGVVGETEKVWLFGNFPGARRIMSFCTLHRVTAGSTPVRPDDVFYDGQVVDFYQKGLSTQKSQFDADLVAKDLPCINATRGKFNLAPLKLREAGEAADEVPQGAAPGSPSAAAADSAVGEDEADADGAASGLGDAALSGVIQLPSVFSRSRSDVGMPPTKRSRRGKKSPAAELDASPFAADDGIGLDDSALQGTADRKAHIKKFEMAHIVPVAYQDTYQDDGVAKAVLLLVQTYGALPDAVNLKLCMRESRRKMKQISDGDAIVAFFASTVPYNPSHTDSFISSSLTLSALKSEPEIKIGTFLGCFINDWRCPSIEAGKSAQDLLTTAVDIMGNKVSEIVAPSDMPEEYLGFFCSLSEITPALSTLLHGLDAAALDDFASRAKHHVTILSGAKAKGPMAQRIARSILATPIYVDLLADLRKTSQGLTTMSQEVEHANAVLTTKMPDICGESEEWRLTCHTSAVLAKNLLGLLDVLGGTYGNELKENALDRARVIVMGMRERAAIGLVSLTESKSFAEMISDRRIAWHSEAFLVEAESDAADMLFKITADGEVANFKVELTKAAAAEILSQDIPESVKSIFEKVRGANVNDDHVNSELMKVVRRCVHFALDTNSDCQEPKSASLNALAGALELLPPCAYHRGVLGALRQRHELVALETAFRKKHCTEGGVNLDAAYTDDTLVTMKGSTKVLFEKVLIMNFPDDEETAHINEKATVCGNGVQELIHQVAPHGLEVKLLAYQDKTLKGLRSEQGGLKNGANWIDGLPNGMDEKWDKTRAVGKATLLADGIAVVLRKKVDAALQEEAAIRKWAKTFELPIDENIFQRGSDAMGRCIKARGASLMIKAIADGVDKVSLRKAAMAAQTEPGKHELTLESLQPTSLAKKAVDVMHFK</sequence>
<evidence type="ECO:0000256" key="1">
    <source>
        <dbReference type="SAM" id="MobiDB-lite"/>
    </source>
</evidence>
<evidence type="ECO:0000313" key="2">
    <source>
        <dbReference type="EMBL" id="CAK0835071.1"/>
    </source>
</evidence>
<evidence type="ECO:0000313" key="3">
    <source>
        <dbReference type="Proteomes" id="UP001189429"/>
    </source>
</evidence>
<feature type="region of interest" description="Disordered" evidence="1">
    <location>
        <begin position="281"/>
        <end position="310"/>
    </location>
</feature>
<feature type="region of interest" description="Disordered" evidence="1">
    <location>
        <begin position="228"/>
        <end position="261"/>
    </location>
</feature>
<comment type="caution">
    <text evidence="2">The sequence shown here is derived from an EMBL/GenBank/DDBJ whole genome shotgun (WGS) entry which is preliminary data.</text>
</comment>
<reference evidence="2" key="1">
    <citation type="submission" date="2023-10" db="EMBL/GenBank/DDBJ databases">
        <authorList>
            <person name="Chen Y."/>
            <person name="Shah S."/>
            <person name="Dougan E. K."/>
            <person name="Thang M."/>
            <person name="Chan C."/>
        </authorList>
    </citation>
    <scope>NUCLEOTIDE SEQUENCE [LARGE SCALE GENOMIC DNA]</scope>
</reference>
<organism evidence="2 3">
    <name type="scientific">Prorocentrum cordatum</name>
    <dbReference type="NCBI Taxonomy" id="2364126"/>
    <lineage>
        <taxon>Eukaryota</taxon>
        <taxon>Sar</taxon>
        <taxon>Alveolata</taxon>
        <taxon>Dinophyceae</taxon>
        <taxon>Prorocentrales</taxon>
        <taxon>Prorocentraceae</taxon>
        <taxon>Prorocentrum</taxon>
    </lineage>
</organism>
<proteinExistence type="predicted"/>